<accession>A0ABV0KCF5</accession>
<organism evidence="2 3">
    <name type="scientific">Leptolyngbya subtilissima DQ-A4</name>
    <dbReference type="NCBI Taxonomy" id="2933933"/>
    <lineage>
        <taxon>Bacteria</taxon>
        <taxon>Bacillati</taxon>
        <taxon>Cyanobacteriota</taxon>
        <taxon>Cyanophyceae</taxon>
        <taxon>Leptolyngbyales</taxon>
        <taxon>Leptolyngbyaceae</taxon>
        <taxon>Leptolyngbya group</taxon>
        <taxon>Leptolyngbya</taxon>
    </lineage>
</organism>
<proteinExistence type="predicted"/>
<sequence>MPLTIEQIRERARAALAAQPAPAAPEPEPGVDWEAIVEAQIARLHQGMMTPLKRSHPIGRKDRRAWSDRQPGKPAHPRCNLSDRPQELPTVDDLEAASGQVLRLYQDGGGRLRRHLADQEAQEQADSEQQAQTPEQPVQAGLPGQEGHDGQDVDGRATGGPAPAVPSYPALDPEHRADQ</sequence>
<reference evidence="2 3" key="1">
    <citation type="submission" date="2022-04" db="EMBL/GenBank/DDBJ databases">
        <title>Positive selection, recombination, and allopatry shape intraspecific diversity of widespread and dominant cyanobacteria.</title>
        <authorList>
            <person name="Wei J."/>
            <person name="Shu W."/>
            <person name="Hu C."/>
        </authorList>
    </citation>
    <scope>NUCLEOTIDE SEQUENCE [LARGE SCALE GENOMIC DNA]</scope>
    <source>
        <strain evidence="2 3">DQ-A4</strain>
    </source>
</reference>
<dbReference type="Proteomes" id="UP001482513">
    <property type="component" value="Unassembled WGS sequence"/>
</dbReference>
<dbReference type="RefSeq" id="WP_190708053.1">
    <property type="nucleotide sequence ID" value="NZ_JAMPKX010000027.1"/>
</dbReference>
<feature type="region of interest" description="Disordered" evidence="1">
    <location>
        <begin position="112"/>
        <end position="179"/>
    </location>
</feature>
<evidence type="ECO:0000313" key="2">
    <source>
        <dbReference type="EMBL" id="MEP0950314.1"/>
    </source>
</evidence>
<protein>
    <submittedName>
        <fullName evidence="2">Uncharacterized protein</fullName>
    </submittedName>
</protein>
<keyword evidence="3" id="KW-1185">Reference proteome</keyword>
<comment type="caution">
    <text evidence="2">The sequence shown here is derived from an EMBL/GenBank/DDBJ whole genome shotgun (WGS) entry which is preliminary data.</text>
</comment>
<feature type="compositionally biased region" description="Basic and acidic residues" evidence="1">
    <location>
        <begin position="146"/>
        <end position="155"/>
    </location>
</feature>
<feature type="compositionally biased region" description="Basic residues" evidence="1">
    <location>
        <begin position="53"/>
        <end position="63"/>
    </location>
</feature>
<evidence type="ECO:0000313" key="3">
    <source>
        <dbReference type="Proteomes" id="UP001482513"/>
    </source>
</evidence>
<feature type="region of interest" description="Disordered" evidence="1">
    <location>
        <begin position="47"/>
        <end position="95"/>
    </location>
</feature>
<evidence type="ECO:0000256" key="1">
    <source>
        <dbReference type="SAM" id="MobiDB-lite"/>
    </source>
</evidence>
<name>A0ABV0KCF5_9CYAN</name>
<dbReference type="EMBL" id="JAMPKX010000027">
    <property type="protein sequence ID" value="MEP0950314.1"/>
    <property type="molecule type" value="Genomic_DNA"/>
</dbReference>
<gene>
    <name evidence="2" type="ORF">NC992_25835</name>
</gene>